<feature type="region of interest" description="Disordered" evidence="1">
    <location>
        <begin position="316"/>
        <end position="337"/>
    </location>
</feature>
<evidence type="ECO:0000256" key="2">
    <source>
        <dbReference type="SAM" id="Phobius"/>
    </source>
</evidence>
<proteinExistence type="predicted"/>
<dbReference type="InterPro" id="IPR051237">
    <property type="entry name" value="Ferric-chelate_Red/DefProt"/>
</dbReference>
<keyword evidence="2" id="KW-0472">Membrane</keyword>
<reference evidence="4" key="1">
    <citation type="submission" date="2020-06" db="EMBL/GenBank/DDBJ databases">
        <authorList>
            <consortium name="Wellcome Sanger Institute Data Sharing"/>
        </authorList>
    </citation>
    <scope>NUCLEOTIDE SEQUENCE [LARGE SCALE GENOMIC DNA]</scope>
</reference>
<keyword evidence="2" id="KW-0812">Transmembrane</keyword>
<dbReference type="PANTHER" id="PTHR45828:SF51">
    <property type="entry name" value="REELIN DOMAIN-CONTAINING PROTEIN 1"/>
    <property type="match status" value="1"/>
</dbReference>
<dbReference type="InterPro" id="IPR002861">
    <property type="entry name" value="Reeler_dom"/>
</dbReference>
<dbReference type="CDD" id="cd08544">
    <property type="entry name" value="Reeler"/>
    <property type="match status" value="1"/>
</dbReference>
<protein>
    <submittedName>
        <fullName evidence="4">Reeler domain containing 1</fullName>
    </submittedName>
</protein>
<evidence type="ECO:0000313" key="4">
    <source>
        <dbReference type="Ensembl" id="ENSGWIP00000031133.1"/>
    </source>
</evidence>
<name>A0A8C5GJ92_GOUWI</name>
<dbReference type="PROSITE" id="PS51019">
    <property type="entry name" value="REELIN"/>
    <property type="match status" value="1"/>
</dbReference>
<dbReference type="AlphaFoldDB" id="A0A8C5GJ92"/>
<feature type="compositionally biased region" description="Polar residues" evidence="1">
    <location>
        <begin position="237"/>
        <end position="246"/>
    </location>
</feature>
<feature type="compositionally biased region" description="Low complexity" evidence="1">
    <location>
        <begin position="209"/>
        <end position="229"/>
    </location>
</feature>
<reference evidence="4" key="3">
    <citation type="submission" date="2025-09" db="UniProtKB">
        <authorList>
            <consortium name="Ensembl"/>
        </authorList>
    </citation>
    <scope>IDENTIFICATION</scope>
</reference>
<reference evidence="4" key="2">
    <citation type="submission" date="2025-08" db="UniProtKB">
        <authorList>
            <consortium name="Ensembl"/>
        </authorList>
    </citation>
    <scope>IDENTIFICATION</scope>
</reference>
<dbReference type="Pfam" id="PF02014">
    <property type="entry name" value="Reeler"/>
    <property type="match status" value="1"/>
</dbReference>
<feature type="transmembrane region" description="Helical" evidence="2">
    <location>
        <begin position="349"/>
        <end position="371"/>
    </location>
</feature>
<evidence type="ECO:0000259" key="3">
    <source>
        <dbReference type="PROSITE" id="PS51019"/>
    </source>
</evidence>
<keyword evidence="5" id="KW-1185">Reference proteome</keyword>
<sequence length="439" mass="48847">MCCRSTLLPSEVGVVFLTVAPPPTCSFSRGAGPASCGDMTPGHIRAHPQMSQQSYVTIITSASSYRAGQLVTVTIRSSRDFMGFLLQARGVKDPRGGADVSSRLGFEGDSVTHSDKQLKRNLSFVWRAPDAPIGDVRFYMTVVQSYFVYWANIQSAVLKDESWQMWNKTAQTTGAKTTLVQQEVELLDLPATWSSTFPLLFKHSSSVTSSTFSSPSFNSPTTSTKVPSTSEDKSVPPLSSLQSKSPHPSPSPALHRSPSILVMSSLAPVDSHKLTVQQKLLVYKHLDPELNLGLTTQRTVARQNLKPHQERKLNLGREFKPNLPKPPSRTPDQKVKYPDIVPRHSDWELGMLLGCSAGLGMVLVVGVRYMYRKVCGKRTEVTLKDREREYNRGERGLIHVQECGDLVRVRKIRENSFVLLAEYDLLPTQQIHKKTIKIN</sequence>
<dbReference type="InterPro" id="IPR042307">
    <property type="entry name" value="Reeler_sf"/>
</dbReference>
<dbReference type="GO" id="GO:0016020">
    <property type="term" value="C:membrane"/>
    <property type="evidence" value="ECO:0007669"/>
    <property type="project" value="TreeGrafter"/>
</dbReference>
<organism evidence="4 5">
    <name type="scientific">Gouania willdenowi</name>
    <name type="common">Blunt-snouted clingfish</name>
    <name type="synonym">Lepadogaster willdenowi</name>
    <dbReference type="NCBI Taxonomy" id="441366"/>
    <lineage>
        <taxon>Eukaryota</taxon>
        <taxon>Metazoa</taxon>
        <taxon>Chordata</taxon>
        <taxon>Craniata</taxon>
        <taxon>Vertebrata</taxon>
        <taxon>Euteleostomi</taxon>
        <taxon>Actinopterygii</taxon>
        <taxon>Neopterygii</taxon>
        <taxon>Teleostei</taxon>
        <taxon>Neoteleostei</taxon>
        <taxon>Acanthomorphata</taxon>
        <taxon>Ovalentaria</taxon>
        <taxon>Blenniimorphae</taxon>
        <taxon>Blenniiformes</taxon>
        <taxon>Gobiesocoidei</taxon>
        <taxon>Gobiesocidae</taxon>
        <taxon>Gobiesocinae</taxon>
        <taxon>Gouania</taxon>
    </lineage>
</organism>
<evidence type="ECO:0000313" key="5">
    <source>
        <dbReference type="Proteomes" id="UP000694680"/>
    </source>
</evidence>
<accession>A0A8C5GJ92</accession>
<feature type="region of interest" description="Disordered" evidence="1">
    <location>
        <begin position="209"/>
        <end position="256"/>
    </location>
</feature>
<evidence type="ECO:0000256" key="1">
    <source>
        <dbReference type="SAM" id="MobiDB-lite"/>
    </source>
</evidence>
<keyword evidence="2" id="KW-1133">Transmembrane helix</keyword>
<dbReference type="PANTHER" id="PTHR45828">
    <property type="entry name" value="CYTOCHROME B561/FERRIC REDUCTASE TRANSMEMBRANE"/>
    <property type="match status" value="1"/>
</dbReference>
<dbReference type="Ensembl" id="ENSGWIT00000033919.1">
    <property type="protein sequence ID" value="ENSGWIP00000031133.1"/>
    <property type="gene ID" value="ENSGWIG00000016137.1"/>
</dbReference>
<dbReference type="Gene3D" id="2.60.40.4060">
    <property type="entry name" value="Reeler domain"/>
    <property type="match status" value="1"/>
</dbReference>
<dbReference type="Proteomes" id="UP000694680">
    <property type="component" value="Chromosome 18"/>
</dbReference>
<feature type="domain" description="Reelin" evidence="3">
    <location>
        <begin position="10"/>
        <end position="175"/>
    </location>
</feature>